<dbReference type="NCBIfam" id="TIGR00528">
    <property type="entry name" value="gcvT"/>
    <property type="match status" value="1"/>
</dbReference>
<dbReference type="InterPro" id="IPR028896">
    <property type="entry name" value="GcvT/YgfZ/DmdA"/>
</dbReference>
<evidence type="ECO:0000256" key="4">
    <source>
        <dbReference type="ARBA" id="ARBA00022679"/>
    </source>
</evidence>
<name>A0A7G1QC19_9GAMM</name>
<evidence type="ECO:0000313" key="11">
    <source>
        <dbReference type="EMBL" id="CAB1277616.1"/>
    </source>
</evidence>
<comment type="function">
    <text evidence="7">The glycine cleavage system catalyzes the degradation of glycine.</text>
</comment>
<dbReference type="AlphaFoldDB" id="A0A7G1QC19"/>
<dbReference type="Gene3D" id="3.30.70.1400">
    <property type="entry name" value="Aminomethyltransferase beta-barrel domains"/>
    <property type="match status" value="1"/>
</dbReference>
<dbReference type="SUPFAM" id="SSF103025">
    <property type="entry name" value="Folate-binding domain"/>
    <property type="match status" value="1"/>
</dbReference>
<evidence type="ECO:0000256" key="2">
    <source>
        <dbReference type="ARBA" id="ARBA00012616"/>
    </source>
</evidence>
<dbReference type="InterPro" id="IPR029043">
    <property type="entry name" value="GcvT/YgfZ_C"/>
</dbReference>
<feature type="domain" description="Aminomethyltransferase C-terminal" evidence="10">
    <location>
        <begin position="278"/>
        <end position="349"/>
    </location>
</feature>
<gene>
    <name evidence="7 11" type="primary">gcvT</name>
    <name evidence="11" type="ORF">NSCAC_1757</name>
</gene>
<sequence length="365" mass="40679">MEKRTALYDLHKVLDAHIVDFAGWEMPLHYGSQVAEHHQVRRKAGIFDVSHMAITDLKGEKVRSFLRYLLANNIDRLNTPGAALYSCMLNEHGGVIDDIIAYFISEKEFRIVSNAGTRDKDLAWIKSHSQSFGVSVIERLDLAMIAIQGPEARDKVHDQLNESIQERVINLKRFHGTWEGDFFIARTGYTGEDGYELLLPIVDAQSWWQKMIDHGVAPCGLGARDTLRLEAGMCLYGTDMDESTTPFESGLGWTVVLKPTDRDFIGRKTLEQKIANTQQVGLLLLGKGLLRNRQPITTDLGEGMITSGGFSPTLNRSIALANVPIGASHCEVDIRGKKLIAEIVKPPFVRQGKSCFSDELLAKSN</sequence>
<dbReference type="InterPro" id="IPR013977">
    <property type="entry name" value="GcvT_C"/>
</dbReference>
<dbReference type="InterPro" id="IPR006223">
    <property type="entry name" value="GcvT"/>
</dbReference>
<dbReference type="HAMAP" id="MF_00259">
    <property type="entry name" value="GcvT"/>
    <property type="match status" value="1"/>
</dbReference>
<evidence type="ECO:0000256" key="8">
    <source>
        <dbReference type="PIRSR" id="PIRSR006487-1"/>
    </source>
</evidence>
<dbReference type="Pfam" id="PF01571">
    <property type="entry name" value="GCV_T"/>
    <property type="match status" value="1"/>
</dbReference>
<evidence type="ECO:0000313" key="12">
    <source>
        <dbReference type="Proteomes" id="UP000516072"/>
    </source>
</evidence>
<dbReference type="GO" id="GO:0032259">
    <property type="term" value="P:methylation"/>
    <property type="evidence" value="ECO:0007669"/>
    <property type="project" value="UniProtKB-KW"/>
</dbReference>
<protein>
    <recommendedName>
        <fullName evidence="2 7">Aminomethyltransferase</fullName>
        <ecNumber evidence="2 7">2.1.2.10</ecNumber>
    </recommendedName>
    <alternativeName>
        <fullName evidence="5 7">Glycine cleavage system T protein</fullName>
    </alternativeName>
</protein>
<comment type="catalytic activity">
    <reaction evidence="6 7">
        <text>N(6)-[(R)-S(8)-aminomethyldihydrolipoyl]-L-lysyl-[protein] + (6S)-5,6,7,8-tetrahydrofolate = N(6)-[(R)-dihydrolipoyl]-L-lysyl-[protein] + (6R)-5,10-methylene-5,6,7,8-tetrahydrofolate + NH4(+)</text>
        <dbReference type="Rhea" id="RHEA:16945"/>
        <dbReference type="Rhea" id="RHEA-COMP:10475"/>
        <dbReference type="Rhea" id="RHEA-COMP:10492"/>
        <dbReference type="ChEBI" id="CHEBI:15636"/>
        <dbReference type="ChEBI" id="CHEBI:28938"/>
        <dbReference type="ChEBI" id="CHEBI:57453"/>
        <dbReference type="ChEBI" id="CHEBI:83100"/>
        <dbReference type="ChEBI" id="CHEBI:83143"/>
        <dbReference type="EC" id="2.1.2.10"/>
    </reaction>
</comment>
<dbReference type="Pfam" id="PF08669">
    <property type="entry name" value="GCV_T_C"/>
    <property type="match status" value="1"/>
</dbReference>
<dbReference type="GO" id="GO:0004047">
    <property type="term" value="F:aminomethyltransferase activity"/>
    <property type="evidence" value="ECO:0007669"/>
    <property type="project" value="UniProtKB-UniRule"/>
</dbReference>
<comment type="subunit">
    <text evidence="7">The glycine cleavage system is composed of four proteins: P, T, L and H.</text>
</comment>
<feature type="binding site" evidence="8">
    <location>
        <position position="196"/>
    </location>
    <ligand>
        <name>substrate</name>
    </ligand>
</feature>
<dbReference type="GO" id="GO:0005960">
    <property type="term" value="C:glycine cleavage complex"/>
    <property type="evidence" value="ECO:0007669"/>
    <property type="project" value="InterPro"/>
</dbReference>
<dbReference type="GO" id="GO:0005829">
    <property type="term" value="C:cytosol"/>
    <property type="evidence" value="ECO:0007669"/>
    <property type="project" value="TreeGrafter"/>
</dbReference>
<keyword evidence="11" id="KW-0489">Methyltransferase</keyword>
<dbReference type="RefSeq" id="WP_197744395.1">
    <property type="nucleotide sequence ID" value="NZ_LR778175.1"/>
</dbReference>
<dbReference type="InterPro" id="IPR027266">
    <property type="entry name" value="TrmE/GcvT-like"/>
</dbReference>
<dbReference type="PANTHER" id="PTHR43757:SF2">
    <property type="entry name" value="AMINOMETHYLTRANSFERASE, MITOCHONDRIAL"/>
    <property type="match status" value="1"/>
</dbReference>
<proteinExistence type="inferred from homology"/>
<dbReference type="SUPFAM" id="SSF101790">
    <property type="entry name" value="Aminomethyltransferase beta-barrel domain"/>
    <property type="match status" value="1"/>
</dbReference>
<dbReference type="GO" id="GO:0008168">
    <property type="term" value="F:methyltransferase activity"/>
    <property type="evidence" value="ECO:0007669"/>
    <property type="project" value="UniProtKB-KW"/>
</dbReference>
<dbReference type="Gene3D" id="4.10.1250.10">
    <property type="entry name" value="Aminomethyltransferase fragment"/>
    <property type="match status" value="1"/>
</dbReference>
<reference evidence="11 12" key="1">
    <citation type="submission" date="2020-03" db="EMBL/GenBank/DDBJ databases">
        <authorList>
            <person name="Picone N."/>
        </authorList>
    </citation>
    <scope>NUCLEOTIDE SEQUENCE [LARGE SCALE GENOMIC DNA]</scope>
    <source>
        <strain evidence="11">NSCAC1</strain>
    </source>
</reference>
<accession>A0A7G1QC19</accession>
<dbReference type="Gene3D" id="3.30.1360.120">
    <property type="entry name" value="Probable tRNA modification gtpase trme, domain 1"/>
    <property type="match status" value="1"/>
</dbReference>
<keyword evidence="4 7" id="KW-0808">Transferase</keyword>
<evidence type="ECO:0000259" key="9">
    <source>
        <dbReference type="Pfam" id="PF01571"/>
    </source>
</evidence>
<evidence type="ECO:0000256" key="3">
    <source>
        <dbReference type="ARBA" id="ARBA00022576"/>
    </source>
</evidence>
<evidence type="ECO:0000256" key="7">
    <source>
        <dbReference type="HAMAP-Rule" id="MF_00259"/>
    </source>
</evidence>
<dbReference type="Proteomes" id="UP000516072">
    <property type="component" value="Chromosome"/>
</dbReference>
<feature type="domain" description="GCVT N-terminal" evidence="9">
    <location>
        <begin position="7"/>
        <end position="258"/>
    </location>
</feature>
<organism evidence="11 12">
    <name type="scientific">Candidatus Nitrosacidococcus tergens</name>
    <dbReference type="NCBI Taxonomy" id="553981"/>
    <lineage>
        <taxon>Bacteria</taxon>
        <taxon>Pseudomonadati</taxon>
        <taxon>Pseudomonadota</taxon>
        <taxon>Gammaproteobacteria</taxon>
        <taxon>Chromatiales</taxon>
        <taxon>Chromatiaceae</taxon>
        <taxon>Candidatus Nitrosacidococcus</taxon>
    </lineage>
</organism>
<dbReference type="FunFam" id="3.30.70.1400:FF:000001">
    <property type="entry name" value="Aminomethyltransferase"/>
    <property type="match status" value="1"/>
</dbReference>
<dbReference type="GO" id="GO:0008483">
    <property type="term" value="F:transaminase activity"/>
    <property type="evidence" value="ECO:0007669"/>
    <property type="project" value="UniProtKB-KW"/>
</dbReference>
<evidence type="ECO:0000259" key="10">
    <source>
        <dbReference type="Pfam" id="PF08669"/>
    </source>
</evidence>
<evidence type="ECO:0000256" key="6">
    <source>
        <dbReference type="ARBA" id="ARBA00047665"/>
    </source>
</evidence>
<dbReference type="Gene3D" id="2.40.30.110">
    <property type="entry name" value="Aminomethyltransferase beta-barrel domains"/>
    <property type="match status" value="1"/>
</dbReference>
<dbReference type="GO" id="GO:0019464">
    <property type="term" value="P:glycine decarboxylation via glycine cleavage system"/>
    <property type="evidence" value="ECO:0007669"/>
    <property type="project" value="UniProtKB-UniRule"/>
</dbReference>
<comment type="similarity">
    <text evidence="1 7">Belongs to the GcvT family.</text>
</comment>
<keyword evidence="3 7" id="KW-0032">Aminotransferase</keyword>
<dbReference type="NCBIfam" id="NF001567">
    <property type="entry name" value="PRK00389.1"/>
    <property type="match status" value="1"/>
</dbReference>
<dbReference type="PANTHER" id="PTHR43757">
    <property type="entry name" value="AMINOMETHYLTRANSFERASE"/>
    <property type="match status" value="1"/>
</dbReference>
<dbReference type="EC" id="2.1.2.10" evidence="2 7"/>
<dbReference type="FunFam" id="4.10.1250.10:FF:000001">
    <property type="entry name" value="Aminomethyltransferase"/>
    <property type="match status" value="1"/>
</dbReference>
<dbReference type="KEGG" id="ntg:NSCAC_1757"/>
<dbReference type="InterPro" id="IPR006222">
    <property type="entry name" value="GCVT_N"/>
</dbReference>
<evidence type="ECO:0000256" key="5">
    <source>
        <dbReference type="ARBA" id="ARBA00031395"/>
    </source>
</evidence>
<dbReference type="InterPro" id="IPR022903">
    <property type="entry name" value="GcvT_bac"/>
</dbReference>
<evidence type="ECO:0000256" key="1">
    <source>
        <dbReference type="ARBA" id="ARBA00008609"/>
    </source>
</evidence>
<keyword evidence="12" id="KW-1185">Reference proteome</keyword>
<dbReference type="EMBL" id="LR778175">
    <property type="protein sequence ID" value="CAB1277616.1"/>
    <property type="molecule type" value="Genomic_DNA"/>
</dbReference>
<dbReference type="PIRSF" id="PIRSF006487">
    <property type="entry name" value="GcvT"/>
    <property type="match status" value="1"/>
</dbReference>